<accession>A0AAV2MA85</accession>
<evidence type="ECO:0000256" key="1">
    <source>
        <dbReference type="ARBA" id="ARBA00004173"/>
    </source>
</evidence>
<evidence type="ECO:0000256" key="4">
    <source>
        <dbReference type="ARBA" id="ARBA00022946"/>
    </source>
</evidence>
<evidence type="ECO:0000256" key="8">
    <source>
        <dbReference type="ARBA" id="ARBA00035249"/>
    </source>
</evidence>
<evidence type="ECO:0000313" key="10">
    <source>
        <dbReference type="EMBL" id="CAL1610286.1"/>
    </source>
</evidence>
<comment type="similarity">
    <text evidence="3">Belongs to the cornifelin family.</text>
</comment>
<dbReference type="Pfam" id="PF04749">
    <property type="entry name" value="PLAC8"/>
    <property type="match status" value="1"/>
</dbReference>
<keyword evidence="4" id="KW-0809">Transit peptide</keyword>
<evidence type="ECO:0000256" key="3">
    <source>
        <dbReference type="ARBA" id="ARBA00009024"/>
    </source>
</evidence>
<protein>
    <recommendedName>
        <fullName evidence="8">Small ribosomal subunit protein uS15m</fullName>
    </recommendedName>
    <alternativeName>
        <fullName evidence="9">28S ribosomal protein S15, mitochondrial</fullName>
    </alternativeName>
</protein>
<dbReference type="InterPro" id="IPR006461">
    <property type="entry name" value="PLAC_motif_containing"/>
</dbReference>
<dbReference type="GO" id="GO:0005763">
    <property type="term" value="C:mitochondrial small ribosomal subunit"/>
    <property type="evidence" value="ECO:0007669"/>
    <property type="project" value="TreeGrafter"/>
</dbReference>
<reference evidence="10 11" key="1">
    <citation type="submission" date="2024-04" db="EMBL/GenBank/DDBJ databases">
        <authorList>
            <person name="Waldvogel A.-M."/>
            <person name="Schoenle A."/>
        </authorList>
    </citation>
    <scope>NUCLEOTIDE SEQUENCE [LARGE SCALE GENOMIC DNA]</scope>
</reference>
<dbReference type="InterPro" id="IPR000589">
    <property type="entry name" value="Ribosomal_uS15"/>
</dbReference>
<keyword evidence="7" id="KW-0687">Ribonucleoprotein</keyword>
<dbReference type="PANTHER" id="PTHR46685">
    <property type="entry name" value="28S RIBOSOMAL PROTEIN S15, MITOCHONDRIAL"/>
    <property type="match status" value="1"/>
</dbReference>
<evidence type="ECO:0000256" key="9">
    <source>
        <dbReference type="ARBA" id="ARBA00035528"/>
    </source>
</evidence>
<dbReference type="EMBL" id="OZ035829">
    <property type="protein sequence ID" value="CAL1610286.1"/>
    <property type="molecule type" value="Genomic_DNA"/>
</dbReference>
<dbReference type="Gene3D" id="1.10.287.10">
    <property type="entry name" value="S15/NS1, RNA-binding"/>
    <property type="match status" value="1"/>
</dbReference>
<keyword evidence="5" id="KW-0689">Ribosomal protein</keyword>
<dbReference type="Pfam" id="PF00312">
    <property type="entry name" value="Ribosomal_S15"/>
    <property type="match status" value="1"/>
</dbReference>
<dbReference type="SUPFAM" id="SSF47060">
    <property type="entry name" value="S15/NS1 RNA-binding domain"/>
    <property type="match status" value="1"/>
</dbReference>
<dbReference type="GO" id="GO:0032543">
    <property type="term" value="P:mitochondrial translation"/>
    <property type="evidence" value="ECO:0007669"/>
    <property type="project" value="TreeGrafter"/>
</dbReference>
<comment type="similarity">
    <text evidence="2">Belongs to the universal ribosomal protein uS15 family.</text>
</comment>
<organism evidence="10 11">
    <name type="scientific">Knipowitschia caucasica</name>
    <name type="common">Caucasian dwarf goby</name>
    <name type="synonym">Pomatoschistus caucasicus</name>
    <dbReference type="NCBI Taxonomy" id="637954"/>
    <lineage>
        <taxon>Eukaryota</taxon>
        <taxon>Metazoa</taxon>
        <taxon>Chordata</taxon>
        <taxon>Craniata</taxon>
        <taxon>Vertebrata</taxon>
        <taxon>Euteleostomi</taxon>
        <taxon>Actinopterygii</taxon>
        <taxon>Neopterygii</taxon>
        <taxon>Teleostei</taxon>
        <taxon>Neoteleostei</taxon>
        <taxon>Acanthomorphata</taxon>
        <taxon>Gobiaria</taxon>
        <taxon>Gobiiformes</taxon>
        <taxon>Gobioidei</taxon>
        <taxon>Gobiidae</taxon>
        <taxon>Gobiinae</taxon>
        <taxon>Knipowitschia</taxon>
    </lineage>
</organism>
<dbReference type="InterPro" id="IPR009068">
    <property type="entry name" value="uS15_NS1_RNA-bd_sf"/>
</dbReference>
<evidence type="ECO:0000313" key="11">
    <source>
        <dbReference type="Proteomes" id="UP001497482"/>
    </source>
</evidence>
<evidence type="ECO:0000256" key="2">
    <source>
        <dbReference type="ARBA" id="ARBA00008434"/>
    </source>
</evidence>
<dbReference type="GO" id="GO:0003735">
    <property type="term" value="F:structural constituent of ribosome"/>
    <property type="evidence" value="ECO:0007669"/>
    <property type="project" value="InterPro"/>
</dbReference>
<dbReference type="PANTHER" id="PTHR46685:SF1">
    <property type="entry name" value="SMALL RIBOSOMAL SUBUNIT PROTEIN US15M"/>
    <property type="match status" value="1"/>
</dbReference>
<dbReference type="InterPro" id="IPR005290">
    <property type="entry name" value="Ribosomal_uS15_bac-type"/>
</dbReference>
<dbReference type="CDD" id="cd00677">
    <property type="entry name" value="S15_NS1_EPRS_RNA-bind"/>
    <property type="match status" value="1"/>
</dbReference>
<comment type="subcellular location">
    <subcellularLocation>
        <location evidence="1">Mitochondrion</location>
    </subcellularLocation>
</comment>
<evidence type="ECO:0000256" key="5">
    <source>
        <dbReference type="ARBA" id="ARBA00022980"/>
    </source>
</evidence>
<name>A0AAV2MA85_KNICA</name>
<dbReference type="HAMAP" id="MF_01343_B">
    <property type="entry name" value="Ribosomal_uS15_B"/>
    <property type="match status" value="1"/>
</dbReference>
<gene>
    <name evidence="10" type="ORF">KC01_LOCUS36934</name>
</gene>
<sequence>MFTNMALRSVLRSSGSMIRDRSGVCPSLCPSLASAATATGSNLKTGGFAEKPLVRHYARAAKKTLTASPTLLSDLTPSMLKLDYADVPLAQTTNDLVKRLISLDLASHKEKLQLKKEMLISKVQRDENDRNSEEVRVAVLTARIRNYQDHLQIHPKDKANKRRMLMAVDKRKKMLKKLRLLRYEAFEKVCEQLGITYTFPPEYHRRVTRRWLAKKAFCLKVFKEVQKRKREEKLKMRQNRDTPKTTVIAVTGRLEQLQSFLCVSDVRLCGERAQHPTPGISVPRSRPNSMSNPVISHQPGAGGFGTNVQTGQWSTQLCACCSDIPICLLGFFCGPCLHCYTANKYGESCCLGILPGGMTAIRTHMRLTYGIQGSICNDALMTFFCGICESCRMAREVRIRNGEVDASR</sequence>
<proteinExistence type="inferred from homology"/>
<keyword evidence="6" id="KW-0496">Mitochondrion</keyword>
<dbReference type="Proteomes" id="UP001497482">
    <property type="component" value="Chromosome 7"/>
</dbReference>
<evidence type="ECO:0000256" key="7">
    <source>
        <dbReference type="ARBA" id="ARBA00023274"/>
    </source>
</evidence>
<evidence type="ECO:0000256" key="6">
    <source>
        <dbReference type="ARBA" id="ARBA00023128"/>
    </source>
</evidence>
<dbReference type="AlphaFoldDB" id="A0AAV2MA85"/>
<dbReference type="NCBIfam" id="TIGR01571">
    <property type="entry name" value="A_thal_Cys_rich"/>
    <property type="match status" value="1"/>
</dbReference>
<dbReference type="GO" id="GO:0003723">
    <property type="term" value="F:RNA binding"/>
    <property type="evidence" value="ECO:0007669"/>
    <property type="project" value="TreeGrafter"/>
</dbReference>
<dbReference type="SMART" id="SM01387">
    <property type="entry name" value="Ribosomal_S15"/>
    <property type="match status" value="1"/>
</dbReference>
<dbReference type="InterPro" id="IPR052137">
    <property type="entry name" value="uS15_ribosomal"/>
</dbReference>
<keyword evidence="11" id="KW-1185">Reference proteome</keyword>